<evidence type="ECO:0000313" key="2">
    <source>
        <dbReference type="EMBL" id="CEM50100.1"/>
    </source>
</evidence>
<organism evidence="2">
    <name type="scientific">Chromera velia CCMP2878</name>
    <dbReference type="NCBI Taxonomy" id="1169474"/>
    <lineage>
        <taxon>Eukaryota</taxon>
        <taxon>Sar</taxon>
        <taxon>Alveolata</taxon>
        <taxon>Colpodellida</taxon>
        <taxon>Chromeraceae</taxon>
        <taxon>Chromera</taxon>
    </lineage>
</organism>
<protein>
    <submittedName>
        <fullName evidence="2">Uncharacterized protein</fullName>
    </submittedName>
</protein>
<proteinExistence type="predicted"/>
<sequence>MSRQNYGSLWHVDHIVLIQYPGPKGDRPDAQTQLARLHFSNLQPLWSGENLRKGNRYVGRAPPTRLPHAKMLPAVSDRLGRLRRFEPSSAHVLGFDGIRPFHSLSGSVFSEKNNHFSGPIGQCIARSLIQPVLLSAARDRGGVAVSGTQIRSLSVLLSPLFHEGVKVDATASNNATLRTPTVSEKKSLERGVFERGSTHSESQSLSKRPRCPHGRYRYDCKECGGKGICEHGRFRRVCKECGGSQICEHGRQRATCKECRGSQICIHGRRRSTCVECRGSGICEHSRQRSHCRDCQGSQICEHGRRRQLCKECGGKSICEHGRQRPLCKECKGSQVCEHGRIRSICKECRGGSICEHQRRRSECAECQKDNPAFVARRQRHRDSQKLRYKDDPVFRLSHNTRGIVQRCLSAIRDGNTPPSLHKRTQDYLGCSFPDLKAHLEKDNFHGNPGMSWQNYGSLWHVDHIVPIMYRGANSPIPDAKIQIARLHFSNLQPLLAKENLQKGNRYVGKPPHIK</sequence>
<name>A0A0G4HZS7_9ALVE</name>
<dbReference type="PhylomeDB" id="A0A0G4HZS7"/>
<dbReference type="EMBL" id="CDMZ01004554">
    <property type="protein sequence ID" value="CEM50100.1"/>
    <property type="molecule type" value="Genomic_DNA"/>
</dbReference>
<reference evidence="2" key="1">
    <citation type="submission" date="2014-11" db="EMBL/GenBank/DDBJ databases">
        <authorList>
            <person name="Otto D Thomas"/>
            <person name="Naeem Raeece"/>
        </authorList>
    </citation>
    <scope>NUCLEOTIDE SEQUENCE</scope>
</reference>
<feature type="compositionally biased region" description="Basic and acidic residues" evidence="1">
    <location>
        <begin position="189"/>
        <end position="198"/>
    </location>
</feature>
<evidence type="ECO:0000256" key="1">
    <source>
        <dbReference type="SAM" id="MobiDB-lite"/>
    </source>
</evidence>
<dbReference type="AlphaFoldDB" id="A0A0G4HZS7"/>
<dbReference type="VEuPathDB" id="CryptoDB:Cvel_9800"/>
<accession>A0A0G4HZS7</accession>
<gene>
    <name evidence="2" type="ORF">Cvel_9800</name>
</gene>
<feature type="region of interest" description="Disordered" evidence="1">
    <location>
        <begin position="189"/>
        <end position="209"/>
    </location>
</feature>